<name>A0A0N5B3Y1_STREA</name>
<evidence type="ECO:0000313" key="2">
    <source>
        <dbReference type="Proteomes" id="UP000046392"/>
    </source>
</evidence>
<dbReference type="InterPro" id="IPR029058">
    <property type="entry name" value="AB_hydrolase_fold"/>
</dbReference>
<dbReference type="GO" id="GO:0047372">
    <property type="term" value="F:monoacylglycerol lipase activity"/>
    <property type="evidence" value="ECO:0007669"/>
    <property type="project" value="TreeGrafter"/>
</dbReference>
<dbReference type="SUPFAM" id="SSF53474">
    <property type="entry name" value="alpha/beta-Hydrolases"/>
    <property type="match status" value="1"/>
</dbReference>
<dbReference type="GO" id="GO:0052651">
    <property type="term" value="P:monoacylglycerol catabolic process"/>
    <property type="evidence" value="ECO:0007669"/>
    <property type="project" value="TreeGrafter"/>
</dbReference>
<keyword evidence="2" id="KW-1185">Reference proteome</keyword>
<dbReference type="PANTHER" id="PTHR12277">
    <property type="entry name" value="ALPHA/BETA HYDROLASE DOMAIN-CONTAINING PROTEIN"/>
    <property type="match status" value="1"/>
</dbReference>
<dbReference type="PANTHER" id="PTHR12277:SF194">
    <property type="entry name" value="FI04476P"/>
    <property type="match status" value="1"/>
</dbReference>
<organism evidence="2 3">
    <name type="scientific">Strongyloides papillosus</name>
    <name type="common">Intestinal threadworm</name>
    <dbReference type="NCBI Taxonomy" id="174720"/>
    <lineage>
        <taxon>Eukaryota</taxon>
        <taxon>Metazoa</taxon>
        <taxon>Ecdysozoa</taxon>
        <taxon>Nematoda</taxon>
        <taxon>Chromadorea</taxon>
        <taxon>Rhabditida</taxon>
        <taxon>Tylenchina</taxon>
        <taxon>Panagrolaimomorpha</taxon>
        <taxon>Strongyloidoidea</taxon>
        <taxon>Strongyloididae</taxon>
        <taxon>Strongyloides</taxon>
    </lineage>
</organism>
<accession>A0A0N5B3Y1</accession>
<dbReference type="WBParaSite" id="SPAL_0000078300.1">
    <property type="protein sequence ID" value="SPAL_0000078300.1"/>
    <property type="gene ID" value="SPAL_0000078300"/>
</dbReference>
<feature type="domain" description="Peptidase S9 prolyl oligopeptidase catalytic" evidence="1">
    <location>
        <begin position="152"/>
        <end position="313"/>
    </location>
</feature>
<dbReference type="Proteomes" id="UP000046392">
    <property type="component" value="Unplaced"/>
</dbReference>
<dbReference type="STRING" id="174720.A0A0N5B3Y1"/>
<dbReference type="GO" id="GO:0006508">
    <property type="term" value="P:proteolysis"/>
    <property type="evidence" value="ECO:0007669"/>
    <property type="project" value="InterPro"/>
</dbReference>
<proteinExistence type="predicted"/>
<dbReference type="Gene3D" id="3.40.50.1820">
    <property type="entry name" value="alpha/beta hydrolase"/>
    <property type="match status" value="1"/>
</dbReference>
<dbReference type="Pfam" id="PF00326">
    <property type="entry name" value="Peptidase_S9"/>
    <property type="match status" value="1"/>
</dbReference>
<evidence type="ECO:0000259" key="1">
    <source>
        <dbReference type="Pfam" id="PF00326"/>
    </source>
</evidence>
<dbReference type="GO" id="GO:0004622">
    <property type="term" value="F:phosphatidylcholine lysophospholipase activity"/>
    <property type="evidence" value="ECO:0007669"/>
    <property type="project" value="TreeGrafter"/>
</dbReference>
<dbReference type="GO" id="GO:0005789">
    <property type="term" value="C:endoplasmic reticulum membrane"/>
    <property type="evidence" value="ECO:0007669"/>
    <property type="project" value="TreeGrafter"/>
</dbReference>
<dbReference type="GO" id="GO:0006660">
    <property type="term" value="P:phosphatidylserine catabolic process"/>
    <property type="evidence" value="ECO:0007669"/>
    <property type="project" value="TreeGrafter"/>
</dbReference>
<protein>
    <submittedName>
        <fullName evidence="3">Hydrolase_4 domain-containing protein</fullName>
    </submittedName>
</protein>
<reference evidence="3" key="1">
    <citation type="submission" date="2017-02" db="UniProtKB">
        <authorList>
            <consortium name="WormBaseParasite"/>
        </authorList>
    </citation>
    <scope>IDENTIFICATION</scope>
</reference>
<dbReference type="InterPro" id="IPR001375">
    <property type="entry name" value="Peptidase_S9_cat"/>
</dbReference>
<dbReference type="GO" id="GO:0008236">
    <property type="term" value="F:serine-type peptidase activity"/>
    <property type="evidence" value="ECO:0007669"/>
    <property type="project" value="InterPro"/>
</dbReference>
<dbReference type="AlphaFoldDB" id="A0A0N5B3Y1"/>
<sequence>MPISKFVHSLSRYILVPLALYISLPIIFKCSGKYAQKLIYLTQMHNVSNLKNPKQNGVIGRAENLYIRDKNGNRIGIYYIQAHSDSTTNKNNTSYITGTKIFKSDRPFVIYFHGSKGTRACGERINLYNILSQELDYNVLALDYSGFGDSEGEADIKNIINSSTALIDFVETTLKCNFIAWGHSLGGGILLETLADISSKYKYLLGIILESTFTSLNDSLYHHPYTLLYNWNTKIMETFIIRTLNKHGVVFNNKSNISKINVPILILHSVDDNKIPIQLGQQLYEEAIKKGKTVDMIMYEGNEKLGHSGIYRANSFKNDINNYINNCFFHHGKALNMKELLYNQNENINMY</sequence>
<evidence type="ECO:0000313" key="3">
    <source>
        <dbReference type="WBParaSite" id="SPAL_0000078300.1"/>
    </source>
</evidence>